<evidence type="ECO:0000313" key="11">
    <source>
        <dbReference type="Proteomes" id="UP001221898"/>
    </source>
</evidence>
<feature type="domain" description="Myb-like" evidence="8">
    <location>
        <begin position="96"/>
        <end position="136"/>
    </location>
</feature>
<name>A0AAD7R919_9TELE</name>
<dbReference type="GO" id="GO:0000978">
    <property type="term" value="F:RNA polymerase II cis-regulatory region sequence-specific DNA binding"/>
    <property type="evidence" value="ECO:0007669"/>
    <property type="project" value="TreeGrafter"/>
</dbReference>
<keyword evidence="2" id="KW-0677">Repeat</keyword>
<evidence type="ECO:0000256" key="6">
    <source>
        <dbReference type="ARBA" id="ARBA00023242"/>
    </source>
</evidence>
<dbReference type="AlphaFoldDB" id="A0AAD7R919"/>
<evidence type="ECO:0000256" key="5">
    <source>
        <dbReference type="ARBA" id="ARBA00023163"/>
    </source>
</evidence>
<dbReference type="CDD" id="cd00167">
    <property type="entry name" value="SANT"/>
    <property type="match status" value="3"/>
</dbReference>
<dbReference type="Pfam" id="PF00249">
    <property type="entry name" value="Myb_DNA-binding"/>
    <property type="match status" value="1"/>
</dbReference>
<protein>
    <submittedName>
        <fullName evidence="10">Uncharacterized protein</fullName>
    </submittedName>
</protein>
<feature type="domain" description="HTH myb-type" evidence="9">
    <location>
        <begin position="100"/>
        <end position="137"/>
    </location>
</feature>
<feature type="domain" description="Myb-like" evidence="8">
    <location>
        <begin position="44"/>
        <end position="95"/>
    </location>
</feature>
<keyword evidence="4" id="KW-0238">DNA-binding</keyword>
<feature type="domain" description="HTH myb-type" evidence="9">
    <location>
        <begin position="44"/>
        <end position="99"/>
    </location>
</feature>
<dbReference type="GO" id="GO:0000981">
    <property type="term" value="F:DNA-binding transcription factor activity, RNA polymerase II-specific"/>
    <property type="evidence" value="ECO:0007669"/>
    <property type="project" value="TreeGrafter"/>
</dbReference>
<dbReference type="InterPro" id="IPR050560">
    <property type="entry name" value="MYB_TF"/>
</dbReference>
<dbReference type="PANTHER" id="PTHR45614">
    <property type="entry name" value="MYB PROTEIN-RELATED"/>
    <property type="match status" value="1"/>
</dbReference>
<dbReference type="PANTHER" id="PTHR45614:SF30">
    <property type="entry name" value="MYB-RELATED PROTEIN B"/>
    <property type="match status" value="1"/>
</dbReference>
<feature type="domain" description="HTH myb-type" evidence="9">
    <location>
        <begin position="1"/>
        <end position="43"/>
    </location>
</feature>
<sequence>MREEDENLKTLVQNLGRDDWKAIASFLPGRTEFQCQHRWARVLNPDLIKGPWTKEEDEKVIELVKNYGTKQWAMVAQHLRGRQGKQCRERWHNHLNPDVKKSCWTPEEDLIIYKAHCVLGNRWAEISKLLPGRTDNARTTPPPLELGEVTTYQSTDTQVEFHCDVVLDADPEPDCLEQQTRPMRDLMGPKVRLKLKKELKCAPVVREAGPAPGPAPAPPRPRPVAPGPSRLGTRA</sequence>
<dbReference type="PROSITE" id="PS51294">
    <property type="entry name" value="HTH_MYB"/>
    <property type="match status" value="3"/>
</dbReference>
<feature type="compositionally biased region" description="Pro residues" evidence="7">
    <location>
        <begin position="211"/>
        <end position="226"/>
    </location>
</feature>
<reference evidence="10" key="1">
    <citation type="journal article" date="2023" name="Science">
        <title>Genome structures resolve the early diversification of teleost fishes.</title>
        <authorList>
            <person name="Parey E."/>
            <person name="Louis A."/>
            <person name="Montfort J."/>
            <person name="Bouchez O."/>
            <person name="Roques C."/>
            <person name="Iampietro C."/>
            <person name="Lluch J."/>
            <person name="Castinel A."/>
            <person name="Donnadieu C."/>
            <person name="Desvignes T."/>
            <person name="Floi Bucao C."/>
            <person name="Jouanno E."/>
            <person name="Wen M."/>
            <person name="Mejri S."/>
            <person name="Dirks R."/>
            <person name="Jansen H."/>
            <person name="Henkel C."/>
            <person name="Chen W.J."/>
            <person name="Zahm M."/>
            <person name="Cabau C."/>
            <person name="Klopp C."/>
            <person name="Thompson A.W."/>
            <person name="Robinson-Rechavi M."/>
            <person name="Braasch I."/>
            <person name="Lecointre G."/>
            <person name="Bobe J."/>
            <person name="Postlethwait J.H."/>
            <person name="Berthelot C."/>
            <person name="Roest Crollius H."/>
            <person name="Guiguen Y."/>
        </authorList>
    </citation>
    <scope>NUCLEOTIDE SEQUENCE</scope>
    <source>
        <strain evidence="10">NC1722</strain>
    </source>
</reference>
<keyword evidence="3" id="KW-0805">Transcription regulation</keyword>
<keyword evidence="6" id="KW-0539">Nucleus</keyword>
<proteinExistence type="predicted"/>
<evidence type="ECO:0000256" key="2">
    <source>
        <dbReference type="ARBA" id="ARBA00022737"/>
    </source>
</evidence>
<dbReference type="PROSITE" id="PS50090">
    <property type="entry name" value="MYB_LIKE"/>
    <property type="match status" value="3"/>
</dbReference>
<comment type="caution">
    <text evidence="10">The sequence shown here is derived from an EMBL/GenBank/DDBJ whole genome shotgun (WGS) entry which is preliminary data.</text>
</comment>
<evidence type="ECO:0000256" key="3">
    <source>
        <dbReference type="ARBA" id="ARBA00023015"/>
    </source>
</evidence>
<gene>
    <name evidence="10" type="ORF">AAFF_G00294970</name>
</gene>
<evidence type="ECO:0000256" key="1">
    <source>
        <dbReference type="ARBA" id="ARBA00004123"/>
    </source>
</evidence>
<feature type="region of interest" description="Disordered" evidence="7">
    <location>
        <begin position="204"/>
        <end position="235"/>
    </location>
</feature>
<dbReference type="Gene3D" id="1.10.10.60">
    <property type="entry name" value="Homeodomain-like"/>
    <property type="match status" value="3"/>
</dbReference>
<organism evidence="10 11">
    <name type="scientific">Aldrovandia affinis</name>
    <dbReference type="NCBI Taxonomy" id="143900"/>
    <lineage>
        <taxon>Eukaryota</taxon>
        <taxon>Metazoa</taxon>
        <taxon>Chordata</taxon>
        <taxon>Craniata</taxon>
        <taxon>Vertebrata</taxon>
        <taxon>Euteleostomi</taxon>
        <taxon>Actinopterygii</taxon>
        <taxon>Neopterygii</taxon>
        <taxon>Teleostei</taxon>
        <taxon>Notacanthiformes</taxon>
        <taxon>Halosauridae</taxon>
        <taxon>Aldrovandia</taxon>
    </lineage>
</organism>
<keyword evidence="11" id="KW-1185">Reference proteome</keyword>
<dbReference type="GO" id="GO:0005634">
    <property type="term" value="C:nucleus"/>
    <property type="evidence" value="ECO:0007669"/>
    <property type="project" value="UniProtKB-SubCell"/>
</dbReference>
<dbReference type="Pfam" id="PF13921">
    <property type="entry name" value="Myb_DNA-bind_6"/>
    <property type="match status" value="1"/>
</dbReference>
<feature type="domain" description="Myb-like" evidence="8">
    <location>
        <begin position="1"/>
        <end position="43"/>
    </location>
</feature>
<dbReference type="FunFam" id="1.10.10.60:FF:000016">
    <property type="entry name" value="Transcriptional activator Myb isoform A"/>
    <property type="match status" value="1"/>
</dbReference>
<evidence type="ECO:0000313" key="10">
    <source>
        <dbReference type="EMBL" id="KAJ8372083.1"/>
    </source>
</evidence>
<dbReference type="InterPro" id="IPR009057">
    <property type="entry name" value="Homeodomain-like_sf"/>
</dbReference>
<dbReference type="EMBL" id="JAINUG010000417">
    <property type="protein sequence ID" value="KAJ8372083.1"/>
    <property type="molecule type" value="Genomic_DNA"/>
</dbReference>
<dbReference type="SMART" id="SM00717">
    <property type="entry name" value="SANT"/>
    <property type="match status" value="3"/>
</dbReference>
<comment type="subcellular location">
    <subcellularLocation>
        <location evidence="1">Nucleus</location>
    </subcellularLocation>
</comment>
<keyword evidence="5" id="KW-0804">Transcription</keyword>
<dbReference type="InterPro" id="IPR017930">
    <property type="entry name" value="Myb_dom"/>
</dbReference>
<evidence type="ECO:0000256" key="7">
    <source>
        <dbReference type="SAM" id="MobiDB-lite"/>
    </source>
</evidence>
<dbReference type="Proteomes" id="UP001221898">
    <property type="component" value="Unassembled WGS sequence"/>
</dbReference>
<evidence type="ECO:0000259" key="8">
    <source>
        <dbReference type="PROSITE" id="PS50090"/>
    </source>
</evidence>
<dbReference type="SUPFAM" id="SSF46689">
    <property type="entry name" value="Homeodomain-like"/>
    <property type="match status" value="2"/>
</dbReference>
<evidence type="ECO:0000259" key="9">
    <source>
        <dbReference type="PROSITE" id="PS51294"/>
    </source>
</evidence>
<accession>A0AAD7R919</accession>
<dbReference type="FunFam" id="1.10.10.60:FF:000010">
    <property type="entry name" value="Transcriptional activator Myb isoform A"/>
    <property type="match status" value="1"/>
</dbReference>
<evidence type="ECO:0000256" key="4">
    <source>
        <dbReference type="ARBA" id="ARBA00023125"/>
    </source>
</evidence>
<dbReference type="InterPro" id="IPR001005">
    <property type="entry name" value="SANT/Myb"/>
</dbReference>